<dbReference type="PROSITE" id="PS50110">
    <property type="entry name" value="RESPONSE_REGULATORY"/>
    <property type="match status" value="1"/>
</dbReference>
<protein>
    <submittedName>
        <fullName evidence="3">Response regulator receiver domain-containing protein</fullName>
    </submittedName>
</protein>
<evidence type="ECO:0000256" key="1">
    <source>
        <dbReference type="PROSITE-ProRule" id="PRU00169"/>
    </source>
</evidence>
<evidence type="ECO:0000313" key="3">
    <source>
        <dbReference type="EMBL" id="SFT10402.1"/>
    </source>
</evidence>
<sequence length="122" mass="13089">MKVLIVQTDQTLAGTWSSHLERTGADVSIVSDQDSATRLMHIEDVDVIVLDLMLASGSALAVADFASYRQPDCRVIFVTDAPVFSDGSIFQHCANACAYLPTDTSPSDLAAMVEHYGVHCAV</sequence>
<dbReference type="InterPro" id="IPR001789">
    <property type="entry name" value="Sig_transdc_resp-reg_receiver"/>
</dbReference>
<name>A0A1I6V9V3_9RHOB</name>
<dbReference type="AlphaFoldDB" id="A0A1I6V9V3"/>
<dbReference type="Gene3D" id="3.40.50.2300">
    <property type="match status" value="1"/>
</dbReference>
<dbReference type="STRING" id="311180.SAMN04488050_110110"/>
<keyword evidence="1" id="KW-0597">Phosphoprotein</keyword>
<dbReference type="OrthoDB" id="7874292at2"/>
<accession>A0A1I6V9V3</accession>
<dbReference type="CDD" id="cd00156">
    <property type="entry name" value="REC"/>
    <property type="match status" value="1"/>
</dbReference>
<dbReference type="GO" id="GO:0000160">
    <property type="term" value="P:phosphorelay signal transduction system"/>
    <property type="evidence" value="ECO:0007669"/>
    <property type="project" value="InterPro"/>
</dbReference>
<organism evidence="3 4">
    <name type="scientific">Alloyangia pacifica</name>
    <dbReference type="NCBI Taxonomy" id="311180"/>
    <lineage>
        <taxon>Bacteria</taxon>
        <taxon>Pseudomonadati</taxon>
        <taxon>Pseudomonadota</taxon>
        <taxon>Alphaproteobacteria</taxon>
        <taxon>Rhodobacterales</taxon>
        <taxon>Roseobacteraceae</taxon>
        <taxon>Alloyangia</taxon>
    </lineage>
</organism>
<gene>
    <name evidence="3" type="ORF">SAMN04488050_110110</name>
</gene>
<keyword evidence="4" id="KW-1185">Reference proteome</keyword>
<dbReference type="RefSeq" id="WP_092427785.1">
    <property type="nucleotide sequence ID" value="NZ_FNCL01000010.1"/>
</dbReference>
<dbReference type="Pfam" id="PF00072">
    <property type="entry name" value="Response_reg"/>
    <property type="match status" value="1"/>
</dbReference>
<evidence type="ECO:0000259" key="2">
    <source>
        <dbReference type="PROSITE" id="PS50110"/>
    </source>
</evidence>
<feature type="domain" description="Response regulatory" evidence="2">
    <location>
        <begin position="2"/>
        <end position="117"/>
    </location>
</feature>
<reference evidence="4" key="1">
    <citation type="submission" date="2016-10" db="EMBL/GenBank/DDBJ databases">
        <authorList>
            <person name="Varghese N."/>
            <person name="Submissions S."/>
        </authorList>
    </citation>
    <scope>NUCLEOTIDE SEQUENCE [LARGE SCALE GENOMIC DNA]</scope>
    <source>
        <strain evidence="4">DSM 26894</strain>
    </source>
</reference>
<dbReference type="SMART" id="SM00448">
    <property type="entry name" value="REC"/>
    <property type="match status" value="1"/>
</dbReference>
<feature type="modified residue" description="4-aspartylphosphate" evidence="1">
    <location>
        <position position="51"/>
    </location>
</feature>
<proteinExistence type="predicted"/>
<evidence type="ECO:0000313" key="4">
    <source>
        <dbReference type="Proteomes" id="UP000199392"/>
    </source>
</evidence>
<dbReference type="Proteomes" id="UP000199392">
    <property type="component" value="Unassembled WGS sequence"/>
</dbReference>
<dbReference type="SUPFAM" id="SSF52172">
    <property type="entry name" value="CheY-like"/>
    <property type="match status" value="1"/>
</dbReference>
<dbReference type="InterPro" id="IPR011006">
    <property type="entry name" value="CheY-like_superfamily"/>
</dbReference>
<dbReference type="EMBL" id="FOZW01000010">
    <property type="protein sequence ID" value="SFT10402.1"/>
    <property type="molecule type" value="Genomic_DNA"/>
</dbReference>